<dbReference type="InterPro" id="IPR031982">
    <property type="entry name" value="PilE-like"/>
</dbReference>
<comment type="caution">
    <text evidence="2">The sequence shown here is derived from an EMBL/GenBank/DDBJ whole genome shotgun (WGS) entry which is preliminary data.</text>
</comment>
<feature type="transmembrane region" description="Helical" evidence="1">
    <location>
        <begin position="6"/>
        <end position="30"/>
    </location>
</feature>
<evidence type="ECO:0000313" key="3">
    <source>
        <dbReference type="Proteomes" id="UP000003856"/>
    </source>
</evidence>
<dbReference type="OrthoDB" id="8592370at2"/>
<organism evidence="2 3">
    <name type="scientific">Acidovorax delafieldii 2AN</name>
    <dbReference type="NCBI Taxonomy" id="573060"/>
    <lineage>
        <taxon>Bacteria</taxon>
        <taxon>Pseudomonadati</taxon>
        <taxon>Pseudomonadota</taxon>
        <taxon>Betaproteobacteria</taxon>
        <taxon>Burkholderiales</taxon>
        <taxon>Comamonadaceae</taxon>
        <taxon>Acidovorax</taxon>
    </lineage>
</organism>
<sequence>MERYKGFTLIELMIAVAVVSILAAIAYPSYQDHLRKSRRAEAQSVLMNIGTRQQQRLLDTRNYAATAASLAITVPTQVTSFYTIDIAAPASTPPSFTATATPQGGQTADKCGTLGIDHTGAKTAVKNGSAQTGCW</sequence>
<protein>
    <submittedName>
        <fullName evidence="2">Type 4 fimbrial biogenesis transmembrane protein</fullName>
    </submittedName>
</protein>
<dbReference type="Pfam" id="PF16732">
    <property type="entry name" value="ComP_DUS"/>
    <property type="match status" value="1"/>
</dbReference>
<dbReference type="InterPro" id="IPR045584">
    <property type="entry name" value="Pilin-like"/>
</dbReference>
<dbReference type="Pfam" id="PF07963">
    <property type="entry name" value="N_methyl"/>
    <property type="match status" value="1"/>
</dbReference>
<dbReference type="GO" id="GO:0043683">
    <property type="term" value="P:type IV pilus assembly"/>
    <property type="evidence" value="ECO:0007669"/>
    <property type="project" value="InterPro"/>
</dbReference>
<dbReference type="PANTHER" id="PTHR30093:SF47">
    <property type="entry name" value="TYPE IV PILUS NON-CORE MINOR PILIN PILE"/>
    <property type="match status" value="1"/>
</dbReference>
<keyword evidence="3" id="KW-1185">Reference proteome</keyword>
<evidence type="ECO:0000256" key="1">
    <source>
        <dbReference type="SAM" id="Phobius"/>
    </source>
</evidence>
<dbReference type="Proteomes" id="UP000003856">
    <property type="component" value="Unassembled WGS sequence"/>
</dbReference>
<gene>
    <name evidence="2" type="ORF">AcdelDRAFT_0512</name>
</gene>
<keyword evidence="1" id="KW-1133">Transmembrane helix</keyword>
<keyword evidence="1 2" id="KW-0812">Transmembrane</keyword>
<name>C5T0T2_ACIDE</name>
<proteinExistence type="predicted"/>
<dbReference type="EMBL" id="ACQT01000007">
    <property type="protein sequence ID" value="EER61890.1"/>
    <property type="molecule type" value="Genomic_DNA"/>
</dbReference>
<keyword evidence="1" id="KW-0472">Membrane</keyword>
<dbReference type="SUPFAM" id="SSF54523">
    <property type="entry name" value="Pili subunits"/>
    <property type="match status" value="1"/>
</dbReference>
<evidence type="ECO:0000313" key="2">
    <source>
        <dbReference type="EMBL" id="EER61890.1"/>
    </source>
</evidence>
<dbReference type="Gene3D" id="3.30.700.10">
    <property type="entry name" value="Glycoprotein, Type 4 Pilin"/>
    <property type="match status" value="1"/>
</dbReference>
<accession>C5T0T2</accession>
<dbReference type="PROSITE" id="PS00409">
    <property type="entry name" value="PROKAR_NTER_METHYL"/>
    <property type="match status" value="1"/>
</dbReference>
<dbReference type="NCBIfam" id="TIGR02532">
    <property type="entry name" value="IV_pilin_GFxxxE"/>
    <property type="match status" value="1"/>
</dbReference>
<dbReference type="PATRIC" id="fig|573060.9.peg.4670"/>
<dbReference type="InterPro" id="IPR012902">
    <property type="entry name" value="N_methyl_site"/>
</dbReference>
<dbReference type="AlphaFoldDB" id="C5T0T2"/>
<reference evidence="2 3" key="1">
    <citation type="submission" date="2009-05" db="EMBL/GenBank/DDBJ databases">
        <title>The draft genome of Acidovorax delafieldii 2AN.</title>
        <authorList>
            <consortium name="US DOE Joint Genome Institute (JGI-PGF)"/>
            <person name="Lucas S."/>
            <person name="Copeland A."/>
            <person name="Lapidus A."/>
            <person name="Glavina del Rio T."/>
            <person name="Tice H."/>
            <person name="Bruce D."/>
            <person name="Goodwin L."/>
            <person name="Pitluck S."/>
            <person name="Larimer F."/>
            <person name="Land M.L."/>
            <person name="Hauser L."/>
            <person name="Shelobolina E.S."/>
            <person name="Picardal F."/>
            <person name="Roden E."/>
            <person name="Emerson D."/>
        </authorList>
    </citation>
    <scope>NUCLEOTIDE SEQUENCE [LARGE SCALE GENOMIC DNA]</scope>
    <source>
        <strain evidence="2 3">2AN</strain>
    </source>
</reference>
<dbReference type="PANTHER" id="PTHR30093">
    <property type="entry name" value="GENERAL SECRETION PATHWAY PROTEIN G"/>
    <property type="match status" value="1"/>
</dbReference>